<dbReference type="AlphaFoldDB" id="A0AA40CDP3"/>
<dbReference type="Gene3D" id="3.40.50.300">
    <property type="entry name" value="P-loop containing nucleotide triphosphate hydrolases"/>
    <property type="match status" value="1"/>
</dbReference>
<dbReference type="InterPro" id="IPR032704">
    <property type="entry name" value="Cms1"/>
</dbReference>
<dbReference type="Proteomes" id="UP001175000">
    <property type="component" value="Unassembled WGS sequence"/>
</dbReference>
<proteinExistence type="predicted"/>
<dbReference type="GO" id="GO:0030686">
    <property type="term" value="C:90S preribosome"/>
    <property type="evidence" value="ECO:0007669"/>
    <property type="project" value="TreeGrafter"/>
</dbReference>
<name>A0AA40CDP3_9PEZI</name>
<organism evidence="2 3">
    <name type="scientific">Immersiella caudata</name>
    <dbReference type="NCBI Taxonomy" id="314043"/>
    <lineage>
        <taxon>Eukaryota</taxon>
        <taxon>Fungi</taxon>
        <taxon>Dikarya</taxon>
        <taxon>Ascomycota</taxon>
        <taxon>Pezizomycotina</taxon>
        <taxon>Sordariomycetes</taxon>
        <taxon>Sordariomycetidae</taxon>
        <taxon>Sordariales</taxon>
        <taxon>Lasiosphaeriaceae</taxon>
        <taxon>Immersiella</taxon>
    </lineage>
</organism>
<dbReference type="GO" id="GO:0005634">
    <property type="term" value="C:nucleus"/>
    <property type="evidence" value="ECO:0007669"/>
    <property type="project" value="TreeGrafter"/>
</dbReference>
<feature type="region of interest" description="Disordered" evidence="1">
    <location>
        <begin position="1"/>
        <end position="58"/>
    </location>
</feature>
<keyword evidence="3" id="KW-1185">Reference proteome</keyword>
<dbReference type="EMBL" id="JAULSU010000001">
    <property type="protein sequence ID" value="KAK0633623.1"/>
    <property type="molecule type" value="Genomic_DNA"/>
</dbReference>
<dbReference type="PANTHER" id="PTHR24030:SF0">
    <property type="entry name" value="PROTEIN CMSS1"/>
    <property type="match status" value="1"/>
</dbReference>
<dbReference type="Pfam" id="PF14617">
    <property type="entry name" value="CMS1"/>
    <property type="match status" value="1"/>
</dbReference>
<accession>A0AA40CDP3</accession>
<evidence type="ECO:0000313" key="2">
    <source>
        <dbReference type="EMBL" id="KAK0633623.1"/>
    </source>
</evidence>
<comment type="caution">
    <text evidence="2">The sequence shown here is derived from an EMBL/GenBank/DDBJ whole genome shotgun (WGS) entry which is preliminary data.</text>
</comment>
<sequence>MAHEGNVKSGAPPKKRKAEVENAPSKKRKAGDDGAPKKKRKRQVREDDADLDAEAGLNRSFERMDSQLIADHIAQKTTRHGTDLSPVELADLYVSANHIKDTTSWEKPRSLENLPEFLEAFSEDPKKLEVAPRKNGSPHTLVVAGAGLRAADLVRSLRKFQKKGNTVGKLFAKHFKVEEQVSFLQKSKTGISVGTPQRLSDLIENGALNLDNLKRIVVDASYIDQKKRNIMDMRETMMPLVHLLTKRELKERYSAEEKPVELIFY</sequence>
<protein>
    <submittedName>
        <fullName evidence="2">U3-containing 90S pre-ribosomal complex subunit-domain containing protein</fullName>
    </submittedName>
</protein>
<gene>
    <name evidence="2" type="ORF">B0T14DRAFT_542651</name>
</gene>
<evidence type="ECO:0000313" key="3">
    <source>
        <dbReference type="Proteomes" id="UP001175000"/>
    </source>
</evidence>
<evidence type="ECO:0000256" key="1">
    <source>
        <dbReference type="SAM" id="MobiDB-lite"/>
    </source>
</evidence>
<dbReference type="InterPro" id="IPR027417">
    <property type="entry name" value="P-loop_NTPase"/>
</dbReference>
<dbReference type="SUPFAM" id="SSF52540">
    <property type="entry name" value="P-loop containing nucleoside triphosphate hydrolases"/>
    <property type="match status" value="1"/>
</dbReference>
<dbReference type="PANTHER" id="PTHR24030">
    <property type="entry name" value="PROTEIN CMSS1"/>
    <property type="match status" value="1"/>
</dbReference>
<reference evidence="2" key="1">
    <citation type="submission" date="2023-06" db="EMBL/GenBank/DDBJ databases">
        <title>Genome-scale phylogeny and comparative genomics of the fungal order Sordariales.</title>
        <authorList>
            <consortium name="Lawrence Berkeley National Laboratory"/>
            <person name="Hensen N."/>
            <person name="Bonometti L."/>
            <person name="Westerberg I."/>
            <person name="Brannstrom I.O."/>
            <person name="Guillou S."/>
            <person name="Cros-Aarteil S."/>
            <person name="Calhoun S."/>
            <person name="Haridas S."/>
            <person name="Kuo A."/>
            <person name="Mondo S."/>
            <person name="Pangilinan J."/>
            <person name="Riley R."/>
            <person name="Labutti K."/>
            <person name="Andreopoulos B."/>
            <person name="Lipzen A."/>
            <person name="Chen C."/>
            <person name="Yanf M."/>
            <person name="Daum C."/>
            <person name="Ng V."/>
            <person name="Clum A."/>
            <person name="Steindorff A."/>
            <person name="Ohm R."/>
            <person name="Martin F."/>
            <person name="Silar P."/>
            <person name="Natvig D."/>
            <person name="Lalanne C."/>
            <person name="Gautier V."/>
            <person name="Ament-Velasquez S.L."/>
            <person name="Kruys A."/>
            <person name="Hutchinson M.I."/>
            <person name="Powell A.J."/>
            <person name="Barry K."/>
            <person name="Miller A.N."/>
            <person name="Grigoriev I.V."/>
            <person name="Debuchy R."/>
            <person name="Gladieux P."/>
            <person name="Thoren M.H."/>
            <person name="Johannesson H."/>
        </authorList>
    </citation>
    <scope>NUCLEOTIDE SEQUENCE</scope>
    <source>
        <strain evidence="2">CBS 606.72</strain>
    </source>
</reference>